<name>K2MDM6_TRYCR</name>
<dbReference type="Gene3D" id="3.30.70.1230">
    <property type="entry name" value="Nucleotide cyclase"/>
    <property type="match status" value="1"/>
</dbReference>
<dbReference type="EMBL" id="AHKC01009315">
    <property type="protein sequence ID" value="EKF33318.1"/>
    <property type="molecule type" value="Genomic_DNA"/>
</dbReference>
<gene>
    <name evidence="1" type="ORF">MOQ_002805</name>
</gene>
<keyword evidence="2" id="KW-1185">Reference proteome</keyword>
<dbReference type="AlphaFoldDB" id="K2MDM6"/>
<organism evidence="1 2">
    <name type="scientific">Trypanosoma cruzi marinkellei</name>
    <dbReference type="NCBI Taxonomy" id="85056"/>
    <lineage>
        <taxon>Eukaryota</taxon>
        <taxon>Discoba</taxon>
        <taxon>Euglenozoa</taxon>
        <taxon>Kinetoplastea</taxon>
        <taxon>Metakinetoplastina</taxon>
        <taxon>Trypanosomatida</taxon>
        <taxon>Trypanosomatidae</taxon>
        <taxon>Trypanosoma</taxon>
        <taxon>Schizotrypanum</taxon>
    </lineage>
</organism>
<dbReference type="PANTHER" id="PTHR43081">
    <property type="entry name" value="ADENYLATE CYCLASE, TERMINAL-DIFFERENTIATION SPECIFIC-RELATED"/>
    <property type="match status" value="1"/>
</dbReference>
<keyword evidence="1" id="KW-0675">Receptor</keyword>
<dbReference type="SUPFAM" id="SSF55073">
    <property type="entry name" value="Nucleotide cyclase"/>
    <property type="match status" value="1"/>
</dbReference>
<dbReference type="InterPro" id="IPR029787">
    <property type="entry name" value="Nucleotide_cyclase"/>
</dbReference>
<evidence type="ECO:0000313" key="2">
    <source>
        <dbReference type="Proteomes" id="UP000007350"/>
    </source>
</evidence>
<proteinExistence type="predicted"/>
<dbReference type="PANTHER" id="PTHR43081:SF1">
    <property type="entry name" value="ADENYLATE CYCLASE, TERMINAL-DIFFERENTIATION SPECIFIC"/>
    <property type="match status" value="1"/>
</dbReference>
<protein>
    <submittedName>
        <fullName evidence="1">Receptor-type adenylate cyclase, putative</fullName>
    </submittedName>
</protein>
<evidence type="ECO:0000313" key="1">
    <source>
        <dbReference type="EMBL" id="EKF33318.1"/>
    </source>
</evidence>
<accession>K2MDM6</accession>
<dbReference type="OrthoDB" id="252644at2759"/>
<dbReference type="Proteomes" id="UP000007350">
    <property type="component" value="Unassembled WGS sequence"/>
</dbReference>
<reference evidence="1 2" key="1">
    <citation type="journal article" date="2012" name="BMC Genomics">
        <title>Comparative genomic analysis of human infective Trypanosoma cruzi lineages with the bat-restricted subspecies T. cruzi marinkellei.</title>
        <authorList>
            <person name="Franzen O."/>
            <person name="Talavera-Lopez C."/>
            <person name="Ochaya S."/>
            <person name="Butler C.E."/>
            <person name="Messenger L.A."/>
            <person name="Lewis M.D."/>
            <person name="Llewellyn M.S."/>
            <person name="Marinkelle C.J."/>
            <person name="Tyler K.M."/>
            <person name="Miles M.A."/>
            <person name="Andersson B."/>
        </authorList>
    </citation>
    <scope>NUCLEOTIDE SEQUENCE [LARGE SCALE GENOMIC DNA]</scope>
    <source>
        <strain evidence="1 2">B7</strain>
    </source>
</reference>
<dbReference type="InterPro" id="IPR050697">
    <property type="entry name" value="Adenylyl/Guanylyl_Cyclase_3/4"/>
</dbReference>
<comment type="caution">
    <text evidence="1">The sequence shown here is derived from an EMBL/GenBank/DDBJ whole genome shotgun (WGS) entry which is preliminary data.</text>
</comment>
<sequence length="237" mass="25506">MAARTESVGNGGQVLLTRAAYMALSAAEREQVEVTALGGVALRGVPVPVEMYQLDAVPGRTFAALRLDREMPDLDEGSDLASGDGSMSTDRSGTSCYVASVLAVVFDTFSAPQRLEALLPLCQRWSVPVPSGGGEGHEQDACRVAMERLAAKVCGVIKKRFYGASFEEGLYAMSMPDIESCGSDGALRLRNFAVKRDALLGECRCRNGLRQASLSTAEKLWWDEGDPVVTIRVRRLV</sequence>